<feature type="binding site" evidence="4">
    <location>
        <position position="74"/>
    </location>
    <ligand>
        <name>substrate</name>
    </ligand>
</feature>
<dbReference type="Gene3D" id="3.20.20.60">
    <property type="entry name" value="Phosphoenolpyruvate-binding domains"/>
    <property type="match status" value="1"/>
</dbReference>
<dbReference type="InterPro" id="IPR040442">
    <property type="entry name" value="Pyrv_kinase-like_dom_sf"/>
</dbReference>
<evidence type="ECO:0000256" key="3">
    <source>
        <dbReference type="ARBA" id="ARBA00022842"/>
    </source>
</evidence>
<proteinExistence type="predicted"/>
<dbReference type="GO" id="GO:0016829">
    <property type="term" value="F:lyase activity"/>
    <property type="evidence" value="ECO:0007669"/>
    <property type="project" value="UniProtKB-KW"/>
</dbReference>
<keyword evidence="2 5" id="KW-0479">Metal-binding</keyword>
<keyword evidence="7" id="KW-0456">Lyase</keyword>
<comment type="cofactor">
    <cofactor evidence="1">
        <name>Mg(2+)</name>
        <dbReference type="ChEBI" id="CHEBI:18420"/>
    </cofactor>
</comment>
<dbReference type="InterPro" id="IPR005000">
    <property type="entry name" value="Aldolase/citrate-lyase_domain"/>
</dbReference>
<keyword evidence="3 5" id="KW-0460">Magnesium</keyword>
<accession>A0A7C8FV43</accession>
<dbReference type="GO" id="GO:0000287">
    <property type="term" value="F:magnesium ion binding"/>
    <property type="evidence" value="ECO:0007669"/>
    <property type="project" value="TreeGrafter"/>
</dbReference>
<evidence type="ECO:0000256" key="5">
    <source>
        <dbReference type="PIRSR" id="PIRSR015582-2"/>
    </source>
</evidence>
<dbReference type="PANTHER" id="PTHR32308:SF10">
    <property type="entry name" value="CITRATE LYASE SUBUNIT BETA"/>
    <property type="match status" value="1"/>
</dbReference>
<keyword evidence="8" id="KW-1185">Reference proteome</keyword>
<evidence type="ECO:0000313" key="8">
    <source>
        <dbReference type="Proteomes" id="UP000481339"/>
    </source>
</evidence>
<dbReference type="AlphaFoldDB" id="A0A7C8FV43"/>
<dbReference type="RefSeq" id="WP_158035950.1">
    <property type="nucleotide sequence ID" value="NZ_BAAAZV010000003.1"/>
</dbReference>
<dbReference type="Proteomes" id="UP000481339">
    <property type="component" value="Unassembled WGS sequence"/>
</dbReference>
<sequence length="280" mass="29478">MGIRNERAASLPAKLSRSWLLTPPRDEQTLLDALASEADSVVFDIEDGVPDEDKPAARQLATTALNDGMSAWVRINPAGTELWRDDVEALRGATGLRGVMLAKTETADQVALTGQLLNPGTPVVALLESGLGIENAPFIAKAPGTFRLAFGVGDFRRDTGAGNTPMALAYARSRMVVASRVGELPGPIDGPVLSDDPAVIASACQVTTEMGMTGKLVVRAGQLAQVNEHLSPTPSEIAWARDLLDKDAAGVSGADGSWLPRLSRAKKISRLAASFGLWNS</sequence>
<dbReference type="Pfam" id="PF03328">
    <property type="entry name" value="HpcH_HpaI"/>
    <property type="match status" value="1"/>
</dbReference>
<dbReference type="PANTHER" id="PTHR32308">
    <property type="entry name" value="LYASE BETA SUBUNIT, PUTATIVE (AFU_ORTHOLOGUE AFUA_4G13030)-RELATED"/>
    <property type="match status" value="1"/>
</dbReference>
<protein>
    <submittedName>
        <fullName evidence="7">CoA ester lyase</fullName>
    </submittedName>
</protein>
<comment type="caution">
    <text evidence="7">The sequence shown here is derived from an EMBL/GenBank/DDBJ whole genome shotgun (WGS) entry which is preliminary data.</text>
</comment>
<dbReference type="OrthoDB" id="4322898at2"/>
<evidence type="ECO:0000256" key="4">
    <source>
        <dbReference type="PIRSR" id="PIRSR015582-1"/>
    </source>
</evidence>
<dbReference type="SUPFAM" id="SSF51621">
    <property type="entry name" value="Phosphoenolpyruvate/pyruvate domain"/>
    <property type="match status" value="1"/>
</dbReference>
<name>A0A7C8FV43_9MICO</name>
<dbReference type="PIRSF" id="PIRSF015582">
    <property type="entry name" value="Cit_lyase_B"/>
    <property type="match status" value="1"/>
</dbReference>
<feature type="binding site" evidence="4">
    <location>
        <position position="128"/>
    </location>
    <ligand>
        <name>substrate</name>
    </ligand>
</feature>
<feature type="domain" description="HpcH/HpaI aldolase/citrate lyase" evidence="6">
    <location>
        <begin position="24"/>
        <end position="183"/>
    </location>
</feature>
<feature type="binding site" evidence="5">
    <location>
        <position position="128"/>
    </location>
    <ligand>
        <name>Mg(2+)</name>
        <dbReference type="ChEBI" id="CHEBI:18420"/>
    </ligand>
</feature>
<dbReference type="EMBL" id="WBKA01000002">
    <property type="protein sequence ID" value="KAB1633028.1"/>
    <property type="molecule type" value="Genomic_DNA"/>
</dbReference>
<gene>
    <name evidence="7" type="ORF">F8O02_04050</name>
</gene>
<dbReference type="InterPro" id="IPR011206">
    <property type="entry name" value="Citrate_lyase_beta/mcl1/mcl2"/>
</dbReference>
<dbReference type="InterPro" id="IPR015813">
    <property type="entry name" value="Pyrv/PenolPyrv_kinase-like_dom"/>
</dbReference>
<evidence type="ECO:0000256" key="1">
    <source>
        <dbReference type="ARBA" id="ARBA00001946"/>
    </source>
</evidence>
<reference evidence="7 8" key="1">
    <citation type="submission" date="2019-09" db="EMBL/GenBank/DDBJ databases">
        <title>Phylogeny of genus Pseudoclavibacter and closely related genus.</title>
        <authorList>
            <person name="Li Y."/>
        </authorList>
    </citation>
    <scope>NUCLEOTIDE SEQUENCE [LARGE SCALE GENOMIC DNA]</scope>
    <source>
        <strain evidence="7 8">JCM 16921</strain>
    </source>
</reference>
<evidence type="ECO:0000259" key="6">
    <source>
        <dbReference type="Pfam" id="PF03328"/>
    </source>
</evidence>
<organism evidence="7 8">
    <name type="scientific">Pseudoclavibacter caeni</name>
    <dbReference type="NCBI Taxonomy" id="908846"/>
    <lineage>
        <taxon>Bacteria</taxon>
        <taxon>Bacillati</taxon>
        <taxon>Actinomycetota</taxon>
        <taxon>Actinomycetes</taxon>
        <taxon>Micrococcales</taxon>
        <taxon>Microbacteriaceae</taxon>
        <taxon>Pseudoclavibacter</taxon>
    </lineage>
</organism>
<dbReference type="GO" id="GO:0006107">
    <property type="term" value="P:oxaloacetate metabolic process"/>
    <property type="evidence" value="ECO:0007669"/>
    <property type="project" value="TreeGrafter"/>
</dbReference>
<evidence type="ECO:0000256" key="2">
    <source>
        <dbReference type="ARBA" id="ARBA00022723"/>
    </source>
</evidence>
<feature type="binding site" evidence="5">
    <location>
        <position position="154"/>
    </location>
    <ligand>
        <name>Mg(2+)</name>
        <dbReference type="ChEBI" id="CHEBI:18420"/>
    </ligand>
</feature>
<evidence type="ECO:0000313" key="7">
    <source>
        <dbReference type="EMBL" id="KAB1633028.1"/>
    </source>
</evidence>